<feature type="compositionally biased region" description="Basic and acidic residues" evidence="4">
    <location>
        <begin position="302"/>
        <end position="312"/>
    </location>
</feature>
<dbReference type="GO" id="GO:0046983">
    <property type="term" value="F:protein dimerization activity"/>
    <property type="evidence" value="ECO:0007669"/>
    <property type="project" value="InterPro"/>
</dbReference>
<dbReference type="SUPFAM" id="SSF47459">
    <property type="entry name" value="HLH, helix-loop-helix DNA-binding domain"/>
    <property type="match status" value="1"/>
</dbReference>
<evidence type="ECO:0000313" key="7">
    <source>
        <dbReference type="Proteomes" id="UP000502823"/>
    </source>
</evidence>
<feature type="domain" description="BHLH" evidence="5">
    <location>
        <begin position="366"/>
        <end position="417"/>
    </location>
</feature>
<dbReference type="PANTHER" id="PTHR11534">
    <property type="entry name" value="MYOGENIC FACTOR"/>
    <property type="match status" value="1"/>
</dbReference>
<accession>A0A6L2PSN0</accession>
<dbReference type="EMBL" id="BLKM01000442">
    <property type="protein sequence ID" value="GFG33628.1"/>
    <property type="molecule type" value="Genomic_DNA"/>
</dbReference>
<dbReference type="OrthoDB" id="10049614at2759"/>
<dbReference type="SMART" id="SM00520">
    <property type="entry name" value="BASIC"/>
    <property type="match status" value="1"/>
</dbReference>
<dbReference type="InterPro" id="IPR036638">
    <property type="entry name" value="HLH_DNA-bd_sf"/>
</dbReference>
<protein>
    <recommendedName>
        <fullName evidence="5">BHLH domain-containing protein</fullName>
    </recommendedName>
</protein>
<dbReference type="InterPro" id="IPR039704">
    <property type="entry name" value="Myogenic_factor"/>
</dbReference>
<dbReference type="InterPro" id="IPR011598">
    <property type="entry name" value="bHLH_dom"/>
</dbReference>
<evidence type="ECO:0000313" key="6">
    <source>
        <dbReference type="EMBL" id="GFG33628.1"/>
    </source>
</evidence>
<feature type="compositionally biased region" description="Polar residues" evidence="4">
    <location>
        <begin position="20"/>
        <end position="41"/>
    </location>
</feature>
<feature type="compositionally biased region" description="Polar residues" evidence="4">
    <location>
        <begin position="171"/>
        <end position="186"/>
    </location>
</feature>
<proteinExistence type="predicted"/>
<dbReference type="GO" id="GO:0045663">
    <property type="term" value="P:positive regulation of myoblast differentiation"/>
    <property type="evidence" value="ECO:0007669"/>
    <property type="project" value="TreeGrafter"/>
</dbReference>
<feature type="region of interest" description="Disordered" evidence="4">
    <location>
        <begin position="171"/>
        <end position="234"/>
    </location>
</feature>
<evidence type="ECO:0000256" key="3">
    <source>
        <dbReference type="ARBA" id="ARBA00023242"/>
    </source>
</evidence>
<dbReference type="Pfam" id="PF01586">
    <property type="entry name" value="Basic"/>
    <property type="match status" value="1"/>
</dbReference>
<evidence type="ECO:0000256" key="1">
    <source>
        <dbReference type="ARBA" id="ARBA00004123"/>
    </source>
</evidence>
<comment type="subcellular location">
    <subcellularLocation>
        <location evidence="1">Nucleus</location>
    </subcellularLocation>
</comment>
<dbReference type="GO" id="GO:0000981">
    <property type="term" value="F:DNA-binding transcription factor activity, RNA polymerase II-specific"/>
    <property type="evidence" value="ECO:0007669"/>
    <property type="project" value="TreeGrafter"/>
</dbReference>
<dbReference type="GO" id="GO:0005634">
    <property type="term" value="C:nucleus"/>
    <property type="evidence" value="ECO:0007669"/>
    <property type="project" value="UniProtKB-SubCell"/>
</dbReference>
<feature type="region of interest" description="Disordered" evidence="4">
    <location>
        <begin position="1"/>
        <end position="41"/>
    </location>
</feature>
<reference evidence="7" key="1">
    <citation type="submission" date="2020-01" db="EMBL/GenBank/DDBJ databases">
        <title>Draft genome sequence of the Termite Coptotermes fromosanus.</title>
        <authorList>
            <person name="Itakura S."/>
            <person name="Yosikawa Y."/>
            <person name="Umezawa K."/>
        </authorList>
    </citation>
    <scope>NUCLEOTIDE SEQUENCE [LARGE SCALE GENOMIC DNA]</scope>
</reference>
<dbReference type="CDD" id="cd19699">
    <property type="entry name" value="bHLH_TS_dMYOD_like"/>
    <property type="match status" value="1"/>
</dbReference>
<dbReference type="AlphaFoldDB" id="A0A6L2PSN0"/>
<dbReference type="PROSITE" id="PS50888">
    <property type="entry name" value="BHLH"/>
    <property type="match status" value="1"/>
</dbReference>
<dbReference type="InParanoid" id="A0A6L2PSN0"/>
<dbReference type="GO" id="GO:0000978">
    <property type="term" value="F:RNA polymerase II cis-regulatory region sequence-specific DNA binding"/>
    <property type="evidence" value="ECO:0007669"/>
    <property type="project" value="TreeGrafter"/>
</dbReference>
<keyword evidence="3" id="KW-0539">Nucleus</keyword>
<name>A0A6L2PSN0_COPFO</name>
<feature type="compositionally biased region" description="Low complexity" evidence="4">
    <location>
        <begin position="225"/>
        <end position="234"/>
    </location>
</feature>
<comment type="caution">
    <text evidence="6">The sequence shown here is derived from an EMBL/GenBank/DDBJ whole genome shotgun (WGS) entry which is preliminary data.</text>
</comment>
<sequence length="644" mass="71265">MMMTMMIPSSTENAAPVTPSPSADTRSNSCRYNNGSDNTGTIHRQVNYNNAVNSGNKIQLSDYVHRLQNNSTSINMYCQANYQQHNQDNVGCYRHQERLIKHFSKIEVPSDKISCLSTLSDNSFYVSNHLDSQCEDKNVIMKIGPPHSDSSKLSVDAFPHYEEQLVTRYNQHQISSPSHPYNSLPTPQVGRSCLPQRSSPFSAKCAGHASSPEPSISPPAGVDRSSSAGSCVSSISEPVVGVRNSNNRKFTSYHKRKKVLDLEDDHVDIGAFSRRSRGQQTVPEDGAVHQQELEDEEEGDDEGGHSESSEDQHVPHVLAPLPLLQADADAAGTAEGDHQGSLPYHGPRRCLLWACKACKKKTVTVDRRKAATLRERRRLRKVNEAFEVLKRRTCTNPNQRLPKVEILRNAIEYIESLEDLLQGAQHDGSGASGAGKFEIVGCGASCRSGNAEYVQQQQGADFIHKNACIISSHRRQLHKGEELHGKEDGGKIEGKPVNSWTSLGFERANPKSNETKEYSIPELTAAQTKLKQLPQQDQQTATVIKNYLGNFENSTQREVTFDDGSLFLFQNGGSPQYLADRLQQFSDSVHRFAPINGKCYNRYVGHSPGFSPDHVTDSSVLLMGGSDSCDKLDTNSAMLQLRHC</sequence>
<evidence type="ECO:0000256" key="2">
    <source>
        <dbReference type="ARBA" id="ARBA00023125"/>
    </source>
</evidence>
<gene>
    <name evidence="6" type="ORF">Cfor_03170</name>
</gene>
<evidence type="ECO:0000259" key="5">
    <source>
        <dbReference type="PROSITE" id="PS50888"/>
    </source>
</evidence>
<keyword evidence="7" id="KW-1185">Reference proteome</keyword>
<organism evidence="6 7">
    <name type="scientific">Coptotermes formosanus</name>
    <name type="common">Formosan subterranean termite</name>
    <dbReference type="NCBI Taxonomy" id="36987"/>
    <lineage>
        <taxon>Eukaryota</taxon>
        <taxon>Metazoa</taxon>
        <taxon>Ecdysozoa</taxon>
        <taxon>Arthropoda</taxon>
        <taxon>Hexapoda</taxon>
        <taxon>Insecta</taxon>
        <taxon>Pterygota</taxon>
        <taxon>Neoptera</taxon>
        <taxon>Polyneoptera</taxon>
        <taxon>Dictyoptera</taxon>
        <taxon>Blattodea</taxon>
        <taxon>Blattoidea</taxon>
        <taxon>Termitoidae</taxon>
        <taxon>Rhinotermitidae</taxon>
        <taxon>Coptotermes</taxon>
    </lineage>
</organism>
<dbReference type="SMART" id="SM00353">
    <property type="entry name" value="HLH"/>
    <property type="match status" value="1"/>
</dbReference>
<dbReference type="Pfam" id="PF00010">
    <property type="entry name" value="HLH"/>
    <property type="match status" value="1"/>
</dbReference>
<dbReference type="FunFam" id="4.10.280.10:FF:000005">
    <property type="entry name" value="Myogenic factor"/>
    <property type="match status" value="1"/>
</dbReference>
<dbReference type="Gene3D" id="4.10.280.10">
    <property type="entry name" value="Helix-loop-helix DNA-binding domain"/>
    <property type="match status" value="1"/>
</dbReference>
<dbReference type="Proteomes" id="UP000502823">
    <property type="component" value="Unassembled WGS sequence"/>
</dbReference>
<dbReference type="InterPro" id="IPR002546">
    <property type="entry name" value="MyoD_N"/>
</dbReference>
<keyword evidence="2" id="KW-0238">DNA-binding</keyword>
<evidence type="ECO:0000256" key="4">
    <source>
        <dbReference type="SAM" id="MobiDB-lite"/>
    </source>
</evidence>
<feature type="region of interest" description="Disordered" evidence="4">
    <location>
        <begin position="272"/>
        <end position="312"/>
    </location>
</feature>
<dbReference type="PANTHER" id="PTHR11534:SF9">
    <property type="entry name" value="MYOGENIC-DETERMINATION PROTEIN"/>
    <property type="match status" value="1"/>
</dbReference>
<dbReference type="GO" id="GO:0007517">
    <property type="term" value="P:muscle organ development"/>
    <property type="evidence" value="ECO:0007669"/>
    <property type="project" value="InterPro"/>
</dbReference>